<dbReference type="PANTHER" id="PTHR30586">
    <property type="entry name" value="ELECTRON TRANSPORT COMPLEX PROTEIN RNFE"/>
    <property type="match status" value="1"/>
</dbReference>
<dbReference type="Pfam" id="PF02508">
    <property type="entry name" value="Rnf-Nqr"/>
    <property type="match status" value="1"/>
</dbReference>
<name>A0A2A4XEG1_9GAMM</name>
<evidence type="ECO:0000256" key="6">
    <source>
        <dbReference type="ARBA" id="ARBA00022989"/>
    </source>
</evidence>
<evidence type="ECO:0000256" key="8">
    <source>
        <dbReference type="SAM" id="Phobius"/>
    </source>
</evidence>
<keyword evidence="7 8" id="KW-0472">Membrane</keyword>
<keyword evidence="4 8" id="KW-0812">Transmembrane</keyword>
<evidence type="ECO:0000256" key="5">
    <source>
        <dbReference type="ARBA" id="ARBA00022967"/>
    </source>
</evidence>
<dbReference type="PIRSF" id="PIRSF006102">
    <property type="entry name" value="NQR_DE"/>
    <property type="match status" value="1"/>
</dbReference>
<feature type="transmembrane region" description="Helical" evidence="8">
    <location>
        <begin position="138"/>
        <end position="165"/>
    </location>
</feature>
<evidence type="ECO:0000256" key="2">
    <source>
        <dbReference type="ARBA" id="ARBA00022448"/>
    </source>
</evidence>
<dbReference type="GO" id="GO:0005886">
    <property type="term" value="C:plasma membrane"/>
    <property type="evidence" value="ECO:0007669"/>
    <property type="project" value="TreeGrafter"/>
</dbReference>
<accession>A0A2A4XEG1</accession>
<keyword evidence="3" id="KW-0997">Cell inner membrane</keyword>
<dbReference type="PANTHER" id="PTHR30586:SF0">
    <property type="entry name" value="ION-TRANSLOCATING OXIDOREDUCTASE COMPLEX SUBUNIT E"/>
    <property type="match status" value="1"/>
</dbReference>
<evidence type="ECO:0000256" key="3">
    <source>
        <dbReference type="ARBA" id="ARBA00022519"/>
    </source>
</evidence>
<feature type="transmembrane region" description="Helical" evidence="8">
    <location>
        <begin position="100"/>
        <end position="117"/>
    </location>
</feature>
<keyword evidence="5" id="KW-1278">Translocase</keyword>
<organism evidence="9 10">
    <name type="scientific">SAR86 cluster bacterium</name>
    <dbReference type="NCBI Taxonomy" id="2030880"/>
    <lineage>
        <taxon>Bacteria</taxon>
        <taxon>Pseudomonadati</taxon>
        <taxon>Pseudomonadota</taxon>
        <taxon>Gammaproteobacteria</taxon>
        <taxon>SAR86 cluster</taxon>
    </lineage>
</organism>
<keyword evidence="3" id="KW-1003">Cell membrane</keyword>
<dbReference type="InterPro" id="IPR003667">
    <property type="entry name" value="NqrDE/RnfAE"/>
</dbReference>
<evidence type="ECO:0000256" key="4">
    <source>
        <dbReference type="ARBA" id="ARBA00022692"/>
    </source>
</evidence>
<dbReference type="AlphaFoldDB" id="A0A2A4XEG1"/>
<dbReference type="GO" id="GO:0012505">
    <property type="term" value="C:endomembrane system"/>
    <property type="evidence" value="ECO:0007669"/>
    <property type="project" value="UniProtKB-SubCell"/>
</dbReference>
<evidence type="ECO:0000256" key="1">
    <source>
        <dbReference type="ARBA" id="ARBA00004127"/>
    </source>
</evidence>
<gene>
    <name evidence="9" type="ORF">COB20_03280</name>
</gene>
<keyword evidence="2" id="KW-0813">Transport</keyword>
<evidence type="ECO:0000256" key="7">
    <source>
        <dbReference type="ARBA" id="ARBA00023136"/>
    </source>
</evidence>
<feature type="transmembrane region" description="Helical" evidence="8">
    <location>
        <begin position="185"/>
        <end position="206"/>
    </location>
</feature>
<comment type="subcellular location">
    <subcellularLocation>
        <location evidence="1">Endomembrane system</location>
        <topology evidence="1">Multi-pass membrane protein</topology>
    </subcellularLocation>
</comment>
<protein>
    <submittedName>
        <fullName evidence="9">Electron transport complex subunit RsxE</fullName>
    </submittedName>
</protein>
<sequence length="239" mass="26292">MNDLEIQARTEGMVWENNPVLIQLLGLSPVLAVSSTLAYGIGLGVATFFVCVLSCLTASLLKGTIAHKWRLVWYMLILASYTTIVETISQLYFYPLFLRLGVYLPLICCNVAILIRMETVAAQSSWPKATLDAARTGFGFLIALVVLASCRELLVSGTLFANWQLLLPMSNELSTVVSKLDDTRFFRFANTQAGVLILLGMLVALVNSLSQLTSRTAFDEPEAPVPVKRARVTGRLSRE</sequence>
<keyword evidence="6 8" id="KW-1133">Transmembrane helix</keyword>
<comment type="caution">
    <text evidence="9">The sequence shown here is derived from an EMBL/GenBank/DDBJ whole genome shotgun (WGS) entry which is preliminary data.</text>
</comment>
<feature type="transmembrane region" description="Helical" evidence="8">
    <location>
        <begin position="73"/>
        <end position="94"/>
    </location>
</feature>
<dbReference type="Proteomes" id="UP000218767">
    <property type="component" value="Unassembled WGS sequence"/>
</dbReference>
<evidence type="ECO:0000313" key="10">
    <source>
        <dbReference type="Proteomes" id="UP000218767"/>
    </source>
</evidence>
<evidence type="ECO:0000313" key="9">
    <source>
        <dbReference type="EMBL" id="PCI80425.1"/>
    </source>
</evidence>
<dbReference type="EMBL" id="NVUL01000010">
    <property type="protein sequence ID" value="PCI80425.1"/>
    <property type="molecule type" value="Genomic_DNA"/>
</dbReference>
<feature type="transmembrane region" description="Helical" evidence="8">
    <location>
        <begin position="37"/>
        <end position="61"/>
    </location>
</feature>
<reference evidence="10" key="1">
    <citation type="submission" date="2017-08" db="EMBL/GenBank/DDBJ databases">
        <title>A dynamic microbial community with high functional redundancy inhabits the cold, oxic subseafloor aquifer.</title>
        <authorList>
            <person name="Tully B.J."/>
            <person name="Wheat C.G."/>
            <person name="Glazer B.T."/>
            <person name="Huber J.A."/>
        </authorList>
    </citation>
    <scope>NUCLEOTIDE SEQUENCE [LARGE SCALE GENOMIC DNA]</scope>
</reference>
<proteinExistence type="predicted"/>